<dbReference type="AlphaFoldDB" id="A0A0A9CBS6"/>
<organism evidence="1">
    <name type="scientific">Arundo donax</name>
    <name type="common">Giant reed</name>
    <name type="synonym">Donax arundinaceus</name>
    <dbReference type="NCBI Taxonomy" id="35708"/>
    <lineage>
        <taxon>Eukaryota</taxon>
        <taxon>Viridiplantae</taxon>
        <taxon>Streptophyta</taxon>
        <taxon>Embryophyta</taxon>
        <taxon>Tracheophyta</taxon>
        <taxon>Spermatophyta</taxon>
        <taxon>Magnoliopsida</taxon>
        <taxon>Liliopsida</taxon>
        <taxon>Poales</taxon>
        <taxon>Poaceae</taxon>
        <taxon>PACMAD clade</taxon>
        <taxon>Arundinoideae</taxon>
        <taxon>Arundineae</taxon>
        <taxon>Arundo</taxon>
    </lineage>
</organism>
<proteinExistence type="predicted"/>
<sequence length="26" mass="3024">MWLLASQGLRASIYLCCTYNMSPTNW</sequence>
<reference evidence="1" key="1">
    <citation type="submission" date="2014-09" db="EMBL/GenBank/DDBJ databases">
        <authorList>
            <person name="Magalhaes I.L.F."/>
            <person name="Oliveira U."/>
            <person name="Santos F.R."/>
            <person name="Vidigal T.H.D.A."/>
            <person name="Brescovit A.D."/>
            <person name="Santos A.J."/>
        </authorList>
    </citation>
    <scope>NUCLEOTIDE SEQUENCE</scope>
    <source>
        <tissue evidence="1">Shoot tissue taken approximately 20 cm above the soil surface</tissue>
    </source>
</reference>
<dbReference type="EMBL" id="GBRH01225987">
    <property type="protein sequence ID" value="JAD71908.1"/>
    <property type="molecule type" value="Transcribed_RNA"/>
</dbReference>
<protein>
    <submittedName>
        <fullName evidence="1">Uncharacterized protein</fullName>
    </submittedName>
</protein>
<accession>A0A0A9CBS6</accession>
<name>A0A0A9CBS6_ARUDO</name>
<reference evidence="1" key="2">
    <citation type="journal article" date="2015" name="Data Brief">
        <title>Shoot transcriptome of the giant reed, Arundo donax.</title>
        <authorList>
            <person name="Barrero R.A."/>
            <person name="Guerrero F.D."/>
            <person name="Moolhuijzen P."/>
            <person name="Goolsby J.A."/>
            <person name="Tidwell J."/>
            <person name="Bellgard S.E."/>
            <person name="Bellgard M.I."/>
        </authorList>
    </citation>
    <scope>NUCLEOTIDE SEQUENCE</scope>
    <source>
        <tissue evidence="1">Shoot tissue taken approximately 20 cm above the soil surface</tissue>
    </source>
</reference>
<evidence type="ECO:0000313" key="1">
    <source>
        <dbReference type="EMBL" id="JAD71908.1"/>
    </source>
</evidence>